<dbReference type="InterPro" id="IPR019734">
    <property type="entry name" value="TPR_rpt"/>
</dbReference>
<evidence type="ECO:0000256" key="1">
    <source>
        <dbReference type="PROSITE-ProRule" id="PRU00339"/>
    </source>
</evidence>
<dbReference type="InterPro" id="IPR039340">
    <property type="entry name" value="Tfc4/TFIIIC-102/Sfc4"/>
</dbReference>
<organism evidence="3 4">
    <name type="scientific">Lymnaea stagnalis</name>
    <name type="common">Great pond snail</name>
    <name type="synonym">Helix stagnalis</name>
    <dbReference type="NCBI Taxonomy" id="6523"/>
    <lineage>
        <taxon>Eukaryota</taxon>
        <taxon>Metazoa</taxon>
        <taxon>Spiralia</taxon>
        <taxon>Lophotrochozoa</taxon>
        <taxon>Mollusca</taxon>
        <taxon>Gastropoda</taxon>
        <taxon>Heterobranchia</taxon>
        <taxon>Euthyneura</taxon>
        <taxon>Panpulmonata</taxon>
        <taxon>Hygrophila</taxon>
        <taxon>Lymnaeoidea</taxon>
        <taxon>Lymnaeidae</taxon>
        <taxon>Lymnaea</taxon>
    </lineage>
</organism>
<keyword evidence="4" id="KW-1185">Reference proteome</keyword>
<dbReference type="Gene3D" id="1.25.40.10">
    <property type="entry name" value="Tetratricopeptide repeat domain"/>
    <property type="match status" value="3"/>
</dbReference>
<keyword evidence="1" id="KW-0802">TPR repeat</keyword>
<evidence type="ECO:0000256" key="2">
    <source>
        <dbReference type="SAM" id="MobiDB-lite"/>
    </source>
</evidence>
<comment type="caution">
    <text evidence="3">The sequence shown here is derived from an EMBL/GenBank/DDBJ whole genome shotgun (WGS) entry which is preliminary data.</text>
</comment>
<accession>A0AAV2HQQ8</accession>
<gene>
    <name evidence="3" type="ORF">GSLYS_00010350001</name>
</gene>
<dbReference type="AlphaFoldDB" id="A0AAV2HQQ8"/>
<dbReference type="Proteomes" id="UP001497497">
    <property type="component" value="Unassembled WGS sequence"/>
</dbReference>
<sequence>MDDDFINTSGETFEDLSNVGLDLVNSASLVEFAETELISKREVELMTEGVRPATTEELVGMLQQAGTELTVKYLTGELSLEDFCLELEKSKPKSKPKSEASTSATSAPNIPAFDQLIEEGDEEDMDDEEEEDDDEESEIVEGEEYADKNDEEWVPKIRGSKQEKDKGKKGKSKDSKGDKKNQTLGEVKKKRKKKRKQFDLPKEMAGLIGQAILMRAQGKTDEAVGLLYDIINRAPKAALPYHTLGSIHEEKGDLQQALKFYMVAANLRGSHATEWMHLAEMCISLNDEKLAVICFSRAMKNATTNLGKLEVLTRKCDFFEQYPVKVLQCREQMLQFMDKTSPSTILTLARNIANDYMELKEEDGAISVLQYIHKEFPNEIDSEDVHNLAELLMSQKSYEKSLEVIIIRHCGVEITFQGCSPAAEELLTRIEKFANKEITLDSLKFPVLMPIDLKSKLVQCLLFTKALSTLHVIEDLIKSLLDTDVEQYGDIHYDIAETMVECGYPEDARPILNSLVHSEKYSKAAVWLTYGQCLNALGDIKAAAEAYTQVVEMAPGHYGARLILSSLLQQMGQNEVALEVLSKGPAEEGEATADQLLLIHKCQLLHSQGKMDEFIDTARKLLSYHFPGLLKPDLIKVLLGMRTTKSRRNILPQMTGNAKKSTKDKPSETETSENKTFKEGEAKKFRATLWDVYVKACKAMHDKGMTSELLETASLGLVCPIFSYDQTMVKDAEFLCLKMCPVGMNIYHLARGLMVEEKDNPQAWNLYCYVVTRLKEVTDLRYAVRGLMKNPNSLALGMLNGNSRLISGTYKQALGEYLSVFRRTPDNDMALLCSALCLAHIASQSFTSRKNPHIIQVICLMNAYKEMRGECQETYYNFGRILHQLNIIYAAMFYYKKALTFPPVVDDDQGTFDLSREIAYSLALIYNKSGNPDMASYYLEKYCTI</sequence>
<evidence type="ECO:0000313" key="3">
    <source>
        <dbReference type="EMBL" id="CAL1536437.1"/>
    </source>
</evidence>
<dbReference type="SMART" id="SM00028">
    <property type="entry name" value="TPR"/>
    <property type="match status" value="4"/>
</dbReference>
<feature type="repeat" description="TPR" evidence="1">
    <location>
        <begin position="238"/>
        <end position="271"/>
    </location>
</feature>
<dbReference type="Pfam" id="PF14559">
    <property type="entry name" value="TPR_19"/>
    <property type="match status" value="1"/>
</dbReference>
<dbReference type="GO" id="GO:0000127">
    <property type="term" value="C:transcription factor TFIIIC complex"/>
    <property type="evidence" value="ECO:0007669"/>
    <property type="project" value="TreeGrafter"/>
</dbReference>
<dbReference type="GO" id="GO:0006383">
    <property type="term" value="P:transcription by RNA polymerase III"/>
    <property type="evidence" value="ECO:0007669"/>
    <property type="project" value="InterPro"/>
</dbReference>
<dbReference type="InterPro" id="IPR011990">
    <property type="entry name" value="TPR-like_helical_dom_sf"/>
</dbReference>
<feature type="compositionally biased region" description="Basic and acidic residues" evidence="2">
    <location>
        <begin position="145"/>
        <end position="181"/>
    </location>
</feature>
<feature type="compositionally biased region" description="Basic and acidic residues" evidence="2">
    <location>
        <begin position="661"/>
        <end position="676"/>
    </location>
</feature>
<feature type="compositionally biased region" description="Low complexity" evidence="2">
    <location>
        <begin position="99"/>
        <end position="108"/>
    </location>
</feature>
<dbReference type="SUPFAM" id="SSF48452">
    <property type="entry name" value="TPR-like"/>
    <property type="match status" value="2"/>
</dbReference>
<feature type="region of interest" description="Disordered" evidence="2">
    <location>
        <begin position="90"/>
        <end position="197"/>
    </location>
</feature>
<proteinExistence type="predicted"/>
<feature type="repeat" description="TPR" evidence="1">
    <location>
        <begin position="524"/>
        <end position="557"/>
    </location>
</feature>
<reference evidence="3 4" key="1">
    <citation type="submission" date="2024-04" db="EMBL/GenBank/DDBJ databases">
        <authorList>
            <consortium name="Genoscope - CEA"/>
            <person name="William W."/>
        </authorList>
    </citation>
    <scope>NUCLEOTIDE SEQUENCE [LARGE SCALE GENOMIC DNA]</scope>
</reference>
<dbReference type="Pfam" id="PF13181">
    <property type="entry name" value="TPR_8"/>
    <property type="match status" value="2"/>
</dbReference>
<dbReference type="PANTHER" id="PTHR23082">
    <property type="entry name" value="TRANSCRIPTION INITIATION FACTOR IIIC TFIIIC , POLYPEPTIDE 3-RELATED"/>
    <property type="match status" value="1"/>
</dbReference>
<feature type="region of interest" description="Disordered" evidence="2">
    <location>
        <begin position="650"/>
        <end position="676"/>
    </location>
</feature>
<evidence type="ECO:0000313" key="4">
    <source>
        <dbReference type="Proteomes" id="UP001497497"/>
    </source>
</evidence>
<dbReference type="PROSITE" id="PS50005">
    <property type="entry name" value="TPR"/>
    <property type="match status" value="2"/>
</dbReference>
<dbReference type="EMBL" id="CAXITT010000229">
    <property type="protein sequence ID" value="CAL1536437.1"/>
    <property type="molecule type" value="Genomic_DNA"/>
</dbReference>
<dbReference type="PANTHER" id="PTHR23082:SF0">
    <property type="entry name" value="GENERAL TRANSCRIPTION FACTOR 3C POLYPEPTIDE 3"/>
    <property type="match status" value="1"/>
</dbReference>
<name>A0AAV2HQQ8_LYMST</name>
<feature type="compositionally biased region" description="Acidic residues" evidence="2">
    <location>
        <begin position="116"/>
        <end position="144"/>
    </location>
</feature>
<evidence type="ECO:0008006" key="5">
    <source>
        <dbReference type="Google" id="ProtNLM"/>
    </source>
</evidence>
<protein>
    <recommendedName>
        <fullName evidence="5">General transcription factor 3C polypeptide 3</fullName>
    </recommendedName>
</protein>